<dbReference type="Proteomes" id="UP000070529">
    <property type="component" value="Unassembled WGS sequence"/>
</dbReference>
<dbReference type="InterPro" id="IPR016181">
    <property type="entry name" value="Acyl_CoA_acyltransferase"/>
</dbReference>
<evidence type="ECO:0000259" key="1">
    <source>
        <dbReference type="PROSITE" id="PS51186"/>
    </source>
</evidence>
<keyword evidence="2" id="KW-0808">Transferase</keyword>
<dbReference type="STRING" id="294935.ATN88_05130"/>
<dbReference type="InterPro" id="IPR000182">
    <property type="entry name" value="GNAT_dom"/>
</dbReference>
<dbReference type="InterPro" id="IPR051531">
    <property type="entry name" value="N-acetyltransferase"/>
</dbReference>
<organism evidence="2 3">
    <name type="scientific">Enterovibrio coralii</name>
    <dbReference type="NCBI Taxonomy" id="294935"/>
    <lineage>
        <taxon>Bacteria</taxon>
        <taxon>Pseudomonadati</taxon>
        <taxon>Pseudomonadota</taxon>
        <taxon>Gammaproteobacteria</taxon>
        <taxon>Vibrionales</taxon>
        <taxon>Vibrionaceae</taxon>
        <taxon>Enterovibrio</taxon>
    </lineage>
</organism>
<evidence type="ECO:0000313" key="3">
    <source>
        <dbReference type="Proteomes" id="UP000070529"/>
    </source>
</evidence>
<dbReference type="GO" id="GO:0016747">
    <property type="term" value="F:acyltransferase activity, transferring groups other than amino-acyl groups"/>
    <property type="evidence" value="ECO:0007669"/>
    <property type="project" value="InterPro"/>
</dbReference>
<sequence>MKSVMRLETPRLILRQLNENDATFVNALYNTEGFLTFVGDKNIRSDIDAAVYLRSTLLPMYKQPYMGLLAVEEKVTGKPVGICGLIKRDTLDDIDLGYGFFPEYQGNGFGKEAAEAMLDIARKTLAVSQVVAITHPTNSKSLKLLDNLGFQFQGQKADDPELVLLQLTF</sequence>
<comment type="caution">
    <text evidence="2">The sequence shown here is derived from an EMBL/GenBank/DDBJ whole genome shotgun (WGS) entry which is preliminary data.</text>
</comment>
<dbReference type="PANTHER" id="PTHR43792">
    <property type="entry name" value="GNAT FAMILY, PUTATIVE (AFU_ORTHOLOGUE AFUA_3G00765)-RELATED-RELATED"/>
    <property type="match status" value="1"/>
</dbReference>
<feature type="domain" description="N-acetyltransferase" evidence="1">
    <location>
        <begin position="12"/>
        <end position="169"/>
    </location>
</feature>
<gene>
    <name evidence="2" type="ORF">ATN88_05130</name>
</gene>
<protein>
    <submittedName>
        <fullName evidence="2">GCN5 family acetyltransferase</fullName>
    </submittedName>
</protein>
<dbReference type="Pfam" id="PF13302">
    <property type="entry name" value="Acetyltransf_3"/>
    <property type="match status" value="1"/>
</dbReference>
<accession>A0A135ICA2</accession>
<dbReference type="Gene3D" id="3.40.630.30">
    <property type="match status" value="1"/>
</dbReference>
<dbReference type="PANTHER" id="PTHR43792:SF1">
    <property type="entry name" value="N-ACETYLTRANSFERASE DOMAIN-CONTAINING PROTEIN"/>
    <property type="match status" value="1"/>
</dbReference>
<dbReference type="CDD" id="cd04301">
    <property type="entry name" value="NAT_SF"/>
    <property type="match status" value="1"/>
</dbReference>
<dbReference type="SUPFAM" id="SSF55729">
    <property type="entry name" value="Acyl-CoA N-acyltransferases (Nat)"/>
    <property type="match status" value="1"/>
</dbReference>
<reference evidence="2 3" key="1">
    <citation type="submission" date="2015-11" db="EMBL/GenBank/DDBJ databases">
        <title>Genomic Taxonomy of the Vibrionaceae.</title>
        <authorList>
            <person name="Gomez-Gil B."/>
            <person name="Enciso-Ibarra J."/>
        </authorList>
    </citation>
    <scope>NUCLEOTIDE SEQUENCE [LARGE SCALE GENOMIC DNA]</scope>
    <source>
        <strain evidence="2 3">CAIM 912</strain>
    </source>
</reference>
<dbReference type="AlphaFoldDB" id="A0A135ICA2"/>
<proteinExistence type="predicted"/>
<dbReference type="OrthoDB" id="9798081at2"/>
<keyword evidence="3" id="KW-1185">Reference proteome</keyword>
<evidence type="ECO:0000313" key="2">
    <source>
        <dbReference type="EMBL" id="KXF83101.1"/>
    </source>
</evidence>
<name>A0A135ICA2_9GAMM</name>
<dbReference type="EMBL" id="LNTY01000006">
    <property type="protein sequence ID" value="KXF83101.1"/>
    <property type="molecule type" value="Genomic_DNA"/>
</dbReference>
<dbReference type="PROSITE" id="PS51186">
    <property type="entry name" value="GNAT"/>
    <property type="match status" value="1"/>
</dbReference>